<dbReference type="Proteomes" id="UP000037178">
    <property type="component" value="Unassembled WGS sequence"/>
</dbReference>
<dbReference type="Pfam" id="PF00043">
    <property type="entry name" value="GST_C"/>
    <property type="match status" value="1"/>
</dbReference>
<dbReference type="InterPro" id="IPR036249">
    <property type="entry name" value="Thioredoxin-like_sf"/>
</dbReference>
<dbReference type="SFLD" id="SFLDG01150">
    <property type="entry name" value="Main.1:_Beta-like"/>
    <property type="match status" value="1"/>
</dbReference>
<evidence type="ECO:0000313" key="5">
    <source>
        <dbReference type="Proteomes" id="UP000037178"/>
    </source>
</evidence>
<keyword evidence="4" id="KW-0808">Transferase</keyword>
<dbReference type="PROSITE" id="PS50404">
    <property type="entry name" value="GST_NTER"/>
    <property type="match status" value="1"/>
</dbReference>
<dbReference type="CDD" id="cd03188">
    <property type="entry name" value="GST_C_Beta"/>
    <property type="match status" value="1"/>
</dbReference>
<keyword evidence="5" id="KW-1185">Reference proteome</keyword>
<dbReference type="GO" id="GO:0004364">
    <property type="term" value="F:glutathione transferase activity"/>
    <property type="evidence" value="ECO:0007669"/>
    <property type="project" value="UniProtKB-EC"/>
</dbReference>
<feature type="domain" description="GST C-terminal" evidence="3">
    <location>
        <begin position="117"/>
        <end position="239"/>
    </location>
</feature>
<dbReference type="InterPro" id="IPR010987">
    <property type="entry name" value="Glutathione-S-Trfase_C-like"/>
</dbReference>
<name>A0A0J9GTM2_9RHOB</name>
<proteinExistence type="inferred from homology"/>
<reference evidence="4 5" key="1">
    <citation type="submission" date="2015-06" db="EMBL/GenBank/DDBJ databases">
        <title>Draft genome sequence of an Alphaproteobacteria species associated to the Mediterranean sponge Oscarella lobularis.</title>
        <authorList>
            <person name="Jourda C."/>
            <person name="Santini S."/>
            <person name="Claverie J.-M."/>
        </authorList>
    </citation>
    <scope>NUCLEOTIDE SEQUENCE [LARGE SCALE GENOMIC DNA]</scope>
    <source>
        <strain evidence="4">IGS</strain>
    </source>
</reference>
<dbReference type="PANTHER" id="PTHR44051">
    <property type="entry name" value="GLUTATHIONE S-TRANSFERASE-RELATED"/>
    <property type="match status" value="1"/>
</dbReference>
<comment type="caution">
    <text evidence="4">The sequence shown here is derived from an EMBL/GenBank/DDBJ whole genome shotgun (WGS) entry which is preliminary data.</text>
</comment>
<dbReference type="PROSITE" id="PS50405">
    <property type="entry name" value="GST_CTER"/>
    <property type="match status" value="1"/>
</dbReference>
<sequence>MRAGRARLGYGRGTTSVAAPFAAPSEKDRPEMFEFYYAPETISLASHIALLDAGVEPRLHRLDIAAAEHQQGDYARLNPKLRVPTLVTPEGGALTETPAILAYLAQRFPAAGLAPRDPFAFAKLQEFASYVASTLHVAHAHRMRGHRWVDPANAQAIAAMQAKVPESVGAAFAYIEETYQLAPFVMGESYSFADPYLFTVSRWLKGDGVPAGAAPKVEAHRAMMLERPNVQAVLAAQAG</sequence>
<protein>
    <submittedName>
        <fullName evidence="4">Glutathione S-transferase</fullName>
        <ecNumber evidence="4">2.5.1.18</ecNumber>
    </submittedName>
</protein>
<evidence type="ECO:0000313" key="4">
    <source>
        <dbReference type="EMBL" id="KMW56853.1"/>
    </source>
</evidence>
<dbReference type="PATRIC" id="fig|1675527.3.peg.1906"/>
<dbReference type="Gene3D" id="3.40.30.10">
    <property type="entry name" value="Glutaredoxin"/>
    <property type="match status" value="1"/>
</dbReference>
<evidence type="ECO:0000259" key="3">
    <source>
        <dbReference type="PROSITE" id="PS50405"/>
    </source>
</evidence>
<dbReference type="InterPro" id="IPR004046">
    <property type="entry name" value="GST_C"/>
</dbReference>
<evidence type="ECO:0000256" key="1">
    <source>
        <dbReference type="RuleBase" id="RU003494"/>
    </source>
</evidence>
<feature type="domain" description="GST N-terminal" evidence="2">
    <location>
        <begin position="30"/>
        <end position="112"/>
    </location>
</feature>
<evidence type="ECO:0000259" key="2">
    <source>
        <dbReference type="PROSITE" id="PS50404"/>
    </source>
</evidence>
<dbReference type="InterPro" id="IPR004045">
    <property type="entry name" value="Glutathione_S-Trfase_N"/>
</dbReference>
<comment type="similarity">
    <text evidence="1">Belongs to the GST superfamily.</text>
</comment>
<dbReference type="SFLD" id="SFLDS00019">
    <property type="entry name" value="Glutathione_Transferase_(cytos"/>
    <property type="match status" value="1"/>
</dbReference>
<gene>
    <name evidence="4" type="ORF">AIOL_001810</name>
</gene>
<organism evidence="4 5">
    <name type="scientific">Candidatus Rhodobacter oscarellae</name>
    <dbReference type="NCBI Taxonomy" id="1675527"/>
    <lineage>
        <taxon>Bacteria</taxon>
        <taxon>Pseudomonadati</taxon>
        <taxon>Pseudomonadota</taxon>
        <taxon>Alphaproteobacteria</taxon>
        <taxon>Rhodobacterales</taxon>
        <taxon>Rhodobacter group</taxon>
        <taxon>Rhodobacter</taxon>
    </lineage>
</organism>
<dbReference type="Gene3D" id="1.20.1050.10">
    <property type="match status" value="1"/>
</dbReference>
<dbReference type="PANTHER" id="PTHR44051:SF8">
    <property type="entry name" value="GLUTATHIONE S-TRANSFERASE GSTA"/>
    <property type="match status" value="1"/>
</dbReference>
<dbReference type="SUPFAM" id="SSF52833">
    <property type="entry name" value="Thioredoxin-like"/>
    <property type="match status" value="1"/>
</dbReference>
<dbReference type="EMBL" id="LFTY01000002">
    <property type="protein sequence ID" value="KMW56853.1"/>
    <property type="molecule type" value="Genomic_DNA"/>
</dbReference>
<dbReference type="EC" id="2.5.1.18" evidence="4"/>
<dbReference type="Pfam" id="PF02798">
    <property type="entry name" value="GST_N"/>
    <property type="match status" value="1"/>
</dbReference>
<dbReference type="SFLD" id="SFLDG00358">
    <property type="entry name" value="Main_(cytGST)"/>
    <property type="match status" value="1"/>
</dbReference>
<dbReference type="CDD" id="cd03057">
    <property type="entry name" value="GST_N_Beta"/>
    <property type="match status" value="1"/>
</dbReference>
<dbReference type="AlphaFoldDB" id="A0A0J9GTM2"/>
<accession>A0A0J9GTM2</accession>
<dbReference type="InterPro" id="IPR040079">
    <property type="entry name" value="Glutathione_S-Trfase"/>
</dbReference>
<dbReference type="STRING" id="1675527.AIOL_001810"/>
<dbReference type="SUPFAM" id="SSF47616">
    <property type="entry name" value="GST C-terminal domain-like"/>
    <property type="match status" value="1"/>
</dbReference>
<dbReference type="InterPro" id="IPR036282">
    <property type="entry name" value="Glutathione-S-Trfase_C_sf"/>
</dbReference>